<dbReference type="NCBIfam" id="TIGR02849">
    <property type="entry name" value="spore_III_AD"/>
    <property type="match status" value="1"/>
</dbReference>
<evidence type="ECO:0000313" key="2">
    <source>
        <dbReference type="EMBL" id="ACV63401.1"/>
    </source>
</evidence>
<name>C8W105_DESAS</name>
<dbReference type="InterPro" id="IPR014211">
    <property type="entry name" value="Spore_III_AD"/>
</dbReference>
<feature type="transmembrane region" description="Helical" evidence="1">
    <location>
        <begin position="103"/>
        <end position="125"/>
    </location>
</feature>
<feature type="transmembrane region" description="Helical" evidence="1">
    <location>
        <begin position="58"/>
        <end position="82"/>
    </location>
</feature>
<keyword evidence="1" id="KW-1133">Transmembrane helix</keyword>
<dbReference type="KEGG" id="dae:Dtox_2608"/>
<accession>C8W105</accession>
<gene>
    <name evidence="2" type="ordered locus">Dtox_2608</name>
</gene>
<dbReference type="STRING" id="485916.Dtox_2608"/>
<dbReference type="AlphaFoldDB" id="C8W105"/>
<reference evidence="2 3" key="1">
    <citation type="journal article" date="2009" name="Stand. Genomic Sci.">
        <title>Complete genome sequence of Desulfotomaculum acetoxidans type strain (5575).</title>
        <authorList>
            <person name="Spring S."/>
            <person name="Lapidus A."/>
            <person name="Schroder M."/>
            <person name="Gleim D."/>
            <person name="Sims D."/>
            <person name="Meincke L."/>
            <person name="Glavina Del Rio T."/>
            <person name="Tice H."/>
            <person name="Copeland A."/>
            <person name="Cheng J.F."/>
            <person name="Lucas S."/>
            <person name="Chen F."/>
            <person name="Nolan M."/>
            <person name="Bruce D."/>
            <person name="Goodwin L."/>
            <person name="Pitluck S."/>
            <person name="Ivanova N."/>
            <person name="Mavromatis K."/>
            <person name="Mikhailova N."/>
            <person name="Pati A."/>
            <person name="Chen A."/>
            <person name="Palaniappan K."/>
            <person name="Land M."/>
            <person name="Hauser L."/>
            <person name="Chang Y.J."/>
            <person name="Jeffries C.D."/>
            <person name="Chain P."/>
            <person name="Saunders E."/>
            <person name="Brettin T."/>
            <person name="Detter J.C."/>
            <person name="Goker M."/>
            <person name="Bristow J."/>
            <person name="Eisen J.A."/>
            <person name="Markowitz V."/>
            <person name="Hugenholtz P."/>
            <person name="Kyrpides N.C."/>
            <person name="Klenk H.P."/>
            <person name="Han C."/>
        </authorList>
    </citation>
    <scope>NUCLEOTIDE SEQUENCE [LARGE SCALE GENOMIC DNA]</scope>
    <source>
        <strain evidence="3">ATCC 49208 / DSM 771 / VKM B-1644</strain>
    </source>
</reference>
<dbReference type="Pfam" id="PF06686">
    <property type="entry name" value="SpoIIIAC"/>
    <property type="match status" value="2"/>
</dbReference>
<proteinExistence type="predicted"/>
<dbReference type="eggNOG" id="ENOG5032SJW">
    <property type="taxonomic scope" value="Bacteria"/>
</dbReference>
<protein>
    <submittedName>
        <fullName evidence="2">Stage III sporulation protein AD</fullName>
    </submittedName>
</protein>
<dbReference type="Proteomes" id="UP000002217">
    <property type="component" value="Chromosome"/>
</dbReference>
<keyword evidence="3" id="KW-1185">Reference proteome</keyword>
<evidence type="ECO:0000256" key="1">
    <source>
        <dbReference type="SAM" id="Phobius"/>
    </source>
</evidence>
<dbReference type="EMBL" id="CP001720">
    <property type="protein sequence ID" value="ACV63401.1"/>
    <property type="molecule type" value="Genomic_DNA"/>
</dbReference>
<organism evidence="2 3">
    <name type="scientific">Desulfofarcimen acetoxidans (strain ATCC 49208 / DSM 771 / KCTC 5769 / VKM B-1644 / 5575)</name>
    <name type="common">Desulfotomaculum acetoxidans</name>
    <dbReference type="NCBI Taxonomy" id="485916"/>
    <lineage>
        <taxon>Bacteria</taxon>
        <taxon>Bacillati</taxon>
        <taxon>Bacillota</taxon>
        <taxon>Clostridia</taxon>
        <taxon>Eubacteriales</taxon>
        <taxon>Peptococcaceae</taxon>
        <taxon>Desulfofarcimen</taxon>
    </lineage>
</organism>
<evidence type="ECO:0000313" key="3">
    <source>
        <dbReference type="Proteomes" id="UP000002217"/>
    </source>
</evidence>
<feature type="transmembrane region" description="Helical" evidence="1">
    <location>
        <begin position="28"/>
        <end position="52"/>
    </location>
</feature>
<feature type="transmembrane region" description="Helical" evidence="1">
    <location>
        <begin position="6"/>
        <end position="21"/>
    </location>
</feature>
<dbReference type="HOGENOM" id="CLU_159353_1_1_9"/>
<keyword evidence="1" id="KW-0472">Membrane</keyword>
<dbReference type="InterPro" id="IPR025664">
    <property type="entry name" value="Spore_III_AC/AD"/>
</dbReference>
<sequence length="129" mass="13643">MMEIIQIVGLGLIGAILAVILRQQKPELALMLSICVGVLLFLTVIGQISAVFNVLRDLAAQANISMVYVGTILKIVGIAYIADFGAQICRDSGESALASKIEFAAKILVLVMAVPIIIAVLQALLKLVP</sequence>
<keyword evidence="1" id="KW-0812">Transmembrane</keyword>